<sequence length="93" mass="10779">MASFVGFVVPSIRTCDKAEEFKQILQRLDSDIEKDNEVHDMVCPFKIYHKFKGMISMLVSDEPHLLPNIAFAHSILSLWCVLFKQKAIIFSKY</sequence>
<dbReference type="AlphaFoldDB" id="A0A834IEU3"/>
<evidence type="ECO:0000313" key="1">
    <source>
        <dbReference type="EMBL" id="KAF7277732.1"/>
    </source>
</evidence>
<name>A0A834IEU3_RHYFE</name>
<keyword evidence="2" id="KW-1185">Reference proteome</keyword>
<protein>
    <submittedName>
        <fullName evidence="1">Uncharacterized protein</fullName>
    </submittedName>
</protein>
<proteinExistence type="predicted"/>
<dbReference type="EMBL" id="JAACXV010000414">
    <property type="protein sequence ID" value="KAF7277732.1"/>
    <property type="molecule type" value="Genomic_DNA"/>
</dbReference>
<organism evidence="1 2">
    <name type="scientific">Rhynchophorus ferrugineus</name>
    <name type="common">Red palm weevil</name>
    <name type="synonym">Curculio ferrugineus</name>
    <dbReference type="NCBI Taxonomy" id="354439"/>
    <lineage>
        <taxon>Eukaryota</taxon>
        <taxon>Metazoa</taxon>
        <taxon>Ecdysozoa</taxon>
        <taxon>Arthropoda</taxon>
        <taxon>Hexapoda</taxon>
        <taxon>Insecta</taxon>
        <taxon>Pterygota</taxon>
        <taxon>Neoptera</taxon>
        <taxon>Endopterygota</taxon>
        <taxon>Coleoptera</taxon>
        <taxon>Polyphaga</taxon>
        <taxon>Cucujiformia</taxon>
        <taxon>Curculionidae</taxon>
        <taxon>Dryophthorinae</taxon>
        <taxon>Rhynchophorus</taxon>
    </lineage>
</organism>
<accession>A0A834IEU3</accession>
<gene>
    <name evidence="1" type="ORF">GWI33_009279</name>
</gene>
<dbReference type="Proteomes" id="UP000625711">
    <property type="component" value="Unassembled WGS sequence"/>
</dbReference>
<evidence type="ECO:0000313" key="2">
    <source>
        <dbReference type="Proteomes" id="UP000625711"/>
    </source>
</evidence>
<reference evidence="1" key="1">
    <citation type="submission" date="2020-08" db="EMBL/GenBank/DDBJ databases">
        <title>Genome sequencing and assembly of the red palm weevil Rhynchophorus ferrugineus.</title>
        <authorList>
            <person name="Dias G.B."/>
            <person name="Bergman C.M."/>
            <person name="Manee M."/>
        </authorList>
    </citation>
    <scope>NUCLEOTIDE SEQUENCE</scope>
    <source>
        <strain evidence="1">AA-2017</strain>
        <tissue evidence="1">Whole larva</tissue>
    </source>
</reference>
<comment type="caution">
    <text evidence="1">The sequence shown here is derived from an EMBL/GenBank/DDBJ whole genome shotgun (WGS) entry which is preliminary data.</text>
</comment>